<dbReference type="PANTHER" id="PTHR44591">
    <property type="entry name" value="STRESS RESPONSE REGULATOR PROTEIN 1"/>
    <property type="match status" value="1"/>
</dbReference>
<feature type="domain" description="Response regulatory" evidence="4">
    <location>
        <begin position="10"/>
        <end position="122"/>
    </location>
</feature>
<accession>A0ABP9VD24</accession>
<dbReference type="CDD" id="cd00156">
    <property type="entry name" value="REC"/>
    <property type="match status" value="1"/>
</dbReference>
<comment type="caution">
    <text evidence="5">The sequence shown here is derived from an EMBL/GenBank/DDBJ whole genome shotgun (WGS) entry which is preliminary data.</text>
</comment>
<dbReference type="Gene3D" id="3.40.50.2300">
    <property type="match status" value="1"/>
</dbReference>
<evidence type="ECO:0000256" key="1">
    <source>
        <dbReference type="ARBA" id="ARBA00022553"/>
    </source>
</evidence>
<evidence type="ECO:0000256" key="3">
    <source>
        <dbReference type="SAM" id="MobiDB-lite"/>
    </source>
</evidence>
<keyword evidence="6" id="KW-1185">Reference proteome</keyword>
<dbReference type="InterPro" id="IPR050595">
    <property type="entry name" value="Bact_response_regulator"/>
</dbReference>
<evidence type="ECO:0000259" key="4">
    <source>
        <dbReference type="PROSITE" id="PS50110"/>
    </source>
</evidence>
<dbReference type="SMART" id="SM00448">
    <property type="entry name" value="REC"/>
    <property type="match status" value="1"/>
</dbReference>
<sequence>MTLSVSELPHVLVIDDSAGCRRTLDQLLSPYVKVTLAEGVPEALAALDSSVRLVLSDVLMPGESGLDLARSLHRTHPDLPVVLFTGIVDLELRTHAREVGVIDVLRKPLKAINWPQLLASWLGPEVLAAQPATAAASTGATSTPHLPAPQPEPQPEPVAPAPADPLEPLAQQAGVLSVAHFAADGTIQRSLKLPFPAELGPQVVSLWQAYQATAHALGTTLAAGHVASFPFADRVLVLALAPNSEWLGVLSRPESSQMVADFLGKS</sequence>
<feature type="compositionally biased region" description="Pro residues" evidence="3">
    <location>
        <begin position="146"/>
        <end position="165"/>
    </location>
</feature>
<reference evidence="5 6" key="1">
    <citation type="submission" date="2024-02" db="EMBL/GenBank/DDBJ databases">
        <title>Deinococcus xinjiangensis NBRC 107630.</title>
        <authorList>
            <person name="Ichikawa N."/>
            <person name="Katano-Makiyama Y."/>
            <person name="Hidaka K."/>
        </authorList>
    </citation>
    <scope>NUCLEOTIDE SEQUENCE [LARGE SCALE GENOMIC DNA]</scope>
    <source>
        <strain evidence="5 6">NBRC 107630</strain>
    </source>
</reference>
<dbReference type="PROSITE" id="PS50110">
    <property type="entry name" value="RESPONSE_REGULATORY"/>
    <property type="match status" value="1"/>
</dbReference>
<gene>
    <name evidence="5" type="ORF">Dxin01_02375</name>
</gene>
<name>A0ABP9VD24_9DEIO</name>
<dbReference type="InterPro" id="IPR001789">
    <property type="entry name" value="Sig_transdc_resp-reg_receiver"/>
</dbReference>
<organism evidence="5 6">
    <name type="scientific">Deinococcus xinjiangensis</name>
    <dbReference type="NCBI Taxonomy" id="457454"/>
    <lineage>
        <taxon>Bacteria</taxon>
        <taxon>Thermotogati</taxon>
        <taxon>Deinococcota</taxon>
        <taxon>Deinococci</taxon>
        <taxon>Deinococcales</taxon>
        <taxon>Deinococcaceae</taxon>
        <taxon>Deinococcus</taxon>
    </lineage>
</organism>
<proteinExistence type="predicted"/>
<feature type="region of interest" description="Disordered" evidence="3">
    <location>
        <begin position="133"/>
        <end position="165"/>
    </location>
</feature>
<dbReference type="EMBL" id="BAABRN010000026">
    <property type="protein sequence ID" value="GAA5502631.1"/>
    <property type="molecule type" value="Genomic_DNA"/>
</dbReference>
<dbReference type="PANTHER" id="PTHR44591:SF3">
    <property type="entry name" value="RESPONSE REGULATORY DOMAIN-CONTAINING PROTEIN"/>
    <property type="match status" value="1"/>
</dbReference>
<evidence type="ECO:0000313" key="6">
    <source>
        <dbReference type="Proteomes" id="UP001458946"/>
    </source>
</evidence>
<dbReference type="SUPFAM" id="SSF52172">
    <property type="entry name" value="CheY-like"/>
    <property type="match status" value="1"/>
</dbReference>
<dbReference type="Pfam" id="PF00072">
    <property type="entry name" value="Response_reg"/>
    <property type="match status" value="1"/>
</dbReference>
<dbReference type="RefSeq" id="WP_353542599.1">
    <property type="nucleotide sequence ID" value="NZ_BAABRN010000026.1"/>
</dbReference>
<feature type="modified residue" description="4-aspartylphosphate" evidence="2">
    <location>
        <position position="57"/>
    </location>
</feature>
<dbReference type="InterPro" id="IPR011006">
    <property type="entry name" value="CheY-like_superfamily"/>
</dbReference>
<keyword evidence="1 2" id="KW-0597">Phosphoprotein</keyword>
<protein>
    <recommendedName>
        <fullName evidence="4">Response regulatory domain-containing protein</fullName>
    </recommendedName>
</protein>
<dbReference type="Proteomes" id="UP001458946">
    <property type="component" value="Unassembled WGS sequence"/>
</dbReference>
<feature type="compositionally biased region" description="Low complexity" evidence="3">
    <location>
        <begin position="133"/>
        <end position="145"/>
    </location>
</feature>
<evidence type="ECO:0000256" key="2">
    <source>
        <dbReference type="PROSITE-ProRule" id="PRU00169"/>
    </source>
</evidence>
<evidence type="ECO:0000313" key="5">
    <source>
        <dbReference type="EMBL" id="GAA5502631.1"/>
    </source>
</evidence>